<protein>
    <submittedName>
        <fullName evidence="1">Uncharacterized protein</fullName>
    </submittedName>
</protein>
<reference evidence="2" key="1">
    <citation type="submission" date="2015-10" db="EMBL/GenBank/DDBJ databases">
        <authorList>
            <person name="Luecker S."/>
            <person name="Luecker S."/>
        </authorList>
    </citation>
    <scope>NUCLEOTIDE SEQUENCE [LARGE SCALE GENOMIC DNA]</scope>
</reference>
<organism evidence="1 2">
    <name type="scientific">Candidatus Nitrospira nitrificans</name>
    <dbReference type="NCBI Taxonomy" id="1742973"/>
    <lineage>
        <taxon>Bacteria</taxon>
        <taxon>Pseudomonadati</taxon>
        <taxon>Nitrospirota</taxon>
        <taxon>Nitrospiria</taxon>
        <taxon>Nitrospirales</taxon>
        <taxon>Nitrospiraceae</taxon>
        <taxon>Nitrospira</taxon>
    </lineage>
</organism>
<proteinExistence type="predicted"/>
<accession>A0A0S4L9G0</accession>
<keyword evidence="2" id="KW-1185">Reference proteome</keyword>
<evidence type="ECO:0000313" key="1">
    <source>
        <dbReference type="EMBL" id="CUS32523.1"/>
    </source>
</evidence>
<name>A0A0S4L9G0_9BACT</name>
<dbReference type="EMBL" id="CZPZ01000002">
    <property type="protein sequence ID" value="CUS32523.1"/>
    <property type="molecule type" value="Genomic_DNA"/>
</dbReference>
<sequence>MGENKLRLAKTLGAHQLAPVRGRDAQLFFASRTSLRPCKIVVNILLIYE</sequence>
<dbReference type="Proteomes" id="UP000198736">
    <property type="component" value="Unassembled WGS sequence"/>
</dbReference>
<dbReference type="AlphaFoldDB" id="A0A0S4L9G0"/>
<dbReference type="STRING" id="1742973.COMA2_100164"/>
<gene>
    <name evidence="1" type="ORF">COMA2_100164</name>
</gene>
<evidence type="ECO:0000313" key="2">
    <source>
        <dbReference type="Proteomes" id="UP000198736"/>
    </source>
</evidence>